<sequence length="138" mass="15441">MMKGVGGGHVPCQTPAVTPQPLRMTPAMEIQRLKQRSLQLTRALADVNLKLADTSAQLSAANQKISHMDGVITDLQSWLHIGQLRYEEVNYKQEAKFTQFKKALVRKETSNTDAHPTKFVSQKGPYEIPNRTRILAGE</sequence>
<dbReference type="HOGENOM" id="CLU_140041_0_0_1"/>
<feature type="region of interest" description="Disordered" evidence="2">
    <location>
        <begin position="1"/>
        <end position="20"/>
    </location>
</feature>
<gene>
    <name evidence="3" type="primary">AlNc14C41G3476</name>
    <name evidence="3" type="ORF">ALNC14_039820</name>
</gene>
<accession>F0W9M1</accession>
<keyword evidence="1" id="KW-0175">Coiled coil</keyword>
<evidence type="ECO:0000313" key="3">
    <source>
        <dbReference type="EMBL" id="CCA17839.1"/>
    </source>
</evidence>
<evidence type="ECO:0000256" key="1">
    <source>
        <dbReference type="SAM" id="Coils"/>
    </source>
</evidence>
<proteinExistence type="predicted"/>
<reference evidence="3" key="2">
    <citation type="submission" date="2011-02" db="EMBL/GenBank/DDBJ databases">
        <authorList>
            <person name="MacLean D."/>
        </authorList>
    </citation>
    <scope>NUCLEOTIDE SEQUENCE</scope>
</reference>
<feature type="coiled-coil region" evidence="1">
    <location>
        <begin position="30"/>
        <end position="64"/>
    </location>
</feature>
<evidence type="ECO:0000256" key="2">
    <source>
        <dbReference type="SAM" id="MobiDB-lite"/>
    </source>
</evidence>
<dbReference type="EMBL" id="FR824086">
    <property type="protein sequence ID" value="CCA17839.1"/>
    <property type="molecule type" value="Genomic_DNA"/>
</dbReference>
<name>F0W9M1_9STRA</name>
<organism evidence="3">
    <name type="scientific">Albugo laibachii Nc14</name>
    <dbReference type="NCBI Taxonomy" id="890382"/>
    <lineage>
        <taxon>Eukaryota</taxon>
        <taxon>Sar</taxon>
        <taxon>Stramenopiles</taxon>
        <taxon>Oomycota</taxon>
        <taxon>Peronosporomycetes</taxon>
        <taxon>Albuginales</taxon>
        <taxon>Albuginaceae</taxon>
        <taxon>Albugo</taxon>
    </lineage>
</organism>
<dbReference type="AlphaFoldDB" id="F0W9M1"/>
<protein>
    <submittedName>
        <fullName evidence="3">AlNc14C41G3476 protein</fullName>
    </submittedName>
</protein>
<reference evidence="3" key="1">
    <citation type="journal article" date="2011" name="PLoS Biol.">
        <title>Gene gain and loss during evolution of obligate parasitism in the white rust pathogen of Arabidopsis thaliana.</title>
        <authorList>
            <person name="Kemen E."/>
            <person name="Gardiner A."/>
            <person name="Schultz-Larsen T."/>
            <person name="Kemen A.C."/>
            <person name="Balmuth A.L."/>
            <person name="Robert-Seilaniantz A."/>
            <person name="Bailey K."/>
            <person name="Holub E."/>
            <person name="Studholme D.J."/>
            <person name="Maclean D."/>
            <person name="Jones J.D."/>
        </authorList>
    </citation>
    <scope>NUCLEOTIDE SEQUENCE</scope>
</reference>